<protein>
    <recommendedName>
        <fullName evidence="3">NmrA-like domain-containing protein</fullName>
    </recommendedName>
</protein>
<gene>
    <name evidence="4" type="ORF">BHQ10_003528</name>
</gene>
<keyword evidence="2" id="KW-0521">NADP</keyword>
<dbReference type="InterPro" id="IPR051164">
    <property type="entry name" value="NmrA-like_oxidored"/>
</dbReference>
<dbReference type="SUPFAM" id="SSF51735">
    <property type="entry name" value="NAD(P)-binding Rossmann-fold domains"/>
    <property type="match status" value="1"/>
</dbReference>
<dbReference type="AlphaFoldDB" id="A0A364KVD2"/>
<evidence type="ECO:0000256" key="1">
    <source>
        <dbReference type="ARBA" id="ARBA00006328"/>
    </source>
</evidence>
<dbReference type="GeneID" id="63792744"/>
<accession>A0A364KVD2</accession>
<sequence>MDSTVACHLHNPTFYVKDPDSQETDNDSNPSIRQLHQAGFSSKNCLLFDDICRRDRTEDVEAFYNENLIRTHREFTFSVRKAMSAKVELWGEYKGVELFLEIEKSAAVRLVLFVYHPQFFFYHGQTSESALRFRKKFGRRQDLHLSVAGKLGGIQITPNFYESRHIPHHYGQFDNASNHLVKRLEKEADYQLRVAFPEQHKKIEAGIKSLVEKVKIDRPITAVPASGLTTYQLLSGDNQEYLRRERMFKHMTASLISAIQQSFDGILSLRTTADEKCLPSLLSDWIEVDEIDQIPRNLLLWIQSQDGLKIDRNPISSTDDLLLAYQLLSPLKQESRQLSLIEMSIKVATWYLSKAKKHRWNSVQSLIFPAVSPYNIMRRKCFRCGERVLDDPLACFAVADATKYVTWYRSGGCGRPECQVLGNAELVPASAFQEYRMARQETLQCLRSADWKDYLLISPLETLGYLPQTVETCCSKCQERWLDMRPRWTTEKSSRYVKRVRKCTKCSEQSSFAPKDPTVTSMAQSYCSKSGNVYDKTSLRAAFEGAHGVFAMTSERHPGKRITEEEEMKHEIDAGRNIIFAAKECGIKHFVFSSLPDTIKASNGQFKRIYHMNNKHSIEQLARKELDGFTALIPGVENTKGKTYLALGPGISPEGMAEVFTRVTGIPAVHSPISFEEFGNLSSALVGPAFKEDAIEMMQWAAIAPDDKICYGALEPEAEKSSEELALTASSFEDWLRRSRWTGP</sequence>
<dbReference type="InterPro" id="IPR036291">
    <property type="entry name" value="NAD(P)-bd_dom_sf"/>
</dbReference>
<organism evidence="4 5">
    <name type="scientific">Talaromyces amestolkiae</name>
    <dbReference type="NCBI Taxonomy" id="1196081"/>
    <lineage>
        <taxon>Eukaryota</taxon>
        <taxon>Fungi</taxon>
        <taxon>Dikarya</taxon>
        <taxon>Ascomycota</taxon>
        <taxon>Pezizomycotina</taxon>
        <taxon>Eurotiomycetes</taxon>
        <taxon>Eurotiomycetidae</taxon>
        <taxon>Eurotiales</taxon>
        <taxon>Trichocomaceae</taxon>
        <taxon>Talaromyces</taxon>
        <taxon>Talaromyces sect. Talaromyces</taxon>
    </lineage>
</organism>
<dbReference type="Gene3D" id="3.40.50.720">
    <property type="entry name" value="NAD(P)-binding Rossmann-like Domain"/>
    <property type="match status" value="1"/>
</dbReference>
<dbReference type="InterPro" id="IPR008030">
    <property type="entry name" value="NmrA-like"/>
</dbReference>
<feature type="domain" description="NmrA-like" evidence="3">
    <location>
        <begin position="531"/>
        <end position="625"/>
    </location>
</feature>
<comment type="similarity">
    <text evidence="1">Belongs to the NmrA-type oxidoreductase family.</text>
</comment>
<dbReference type="RefSeq" id="XP_040732032.1">
    <property type="nucleotide sequence ID" value="XM_040875794.1"/>
</dbReference>
<comment type="caution">
    <text evidence="4">The sequence shown here is derived from an EMBL/GenBank/DDBJ whole genome shotgun (WGS) entry which is preliminary data.</text>
</comment>
<dbReference type="PANTHER" id="PTHR42748">
    <property type="entry name" value="NITROGEN METABOLITE REPRESSION PROTEIN NMRA FAMILY MEMBER"/>
    <property type="match status" value="1"/>
</dbReference>
<evidence type="ECO:0000313" key="5">
    <source>
        <dbReference type="Proteomes" id="UP000249363"/>
    </source>
</evidence>
<reference evidence="4 5" key="1">
    <citation type="journal article" date="2017" name="Biotechnol. Biofuels">
        <title>Differential beta-glucosidase expression as a function of carbon source availability in Talaromyces amestolkiae: a genomic and proteomic approach.</title>
        <authorList>
            <person name="de Eugenio L.I."/>
            <person name="Mendez-Liter J.A."/>
            <person name="Nieto-Dominguez M."/>
            <person name="Alonso L."/>
            <person name="Gil-Munoz J."/>
            <person name="Barriuso J."/>
            <person name="Prieto A."/>
            <person name="Martinez M.J."/>
        </authorList>
    </citation>
    <scope>NUCLEOTIDE SEQUENCE [LARGE SCALE GENOMIC DNA]</scope>
    <source>
        <strain evidence="4 5">CIB</strain>
    </source>
</reference>
<evidence type="ECO:0000259" key="3">
    <source>
        <dbReference type="Pfam" id="PF05368"/>
    </source>
</evidence>
<dbReference type="STRING" id="1196081.A0A364KVD2"/>
<evidence type="ECO:0000256" key="2">
    <source>
        <dbReference type="ARBA" id="ARBA00022857"/>
    </source>
</evidence>
<evidence type="ECO:0000313" key="4">
    <source>
        <dbReference type="EMBL" id="RAO67516.1"/>
    </source>
</evidence>
<keyword evidence="5" id="KW-1185">Reference proteome</keyword>
<dbReference type="OrthoDB" id="3358371at2759"/>
<dbReference type="PANTHER" id="PTHR42748:SF7">
    <property type="entry name" value="NMRA LIKE REDOX SENSOR 1-RELATED"/>
    <property type="match status" value="1"/>
</dbReference>
<name>A0A364KVD2_TALAM</name>
<dbReference type="Proteomes" id="UP000249363">
    <property type="component" value="Unassembled WGS sequence"/>
</dbReference>
<proteinExistence type="inferred from homology"/>
<dbReference type="EMBL" id="MIKG01000005">
    <property type="protein sequence ID" value="RAO67516.1"/>
    <property type="molecule type" value="Genomic_DNA"/>
</dbReference>
<dbReference type="Pfam" id="PF05368">
    <property type="entry name" value="NmrA"/>
    <property type="match status" value="1"/>
</dbReference>